<comment type="caution">
    <text evidence="1">The sequence shown here is derived from an EMBL/GenBank/DDBJ whole genome shotgun (WGS) entry which is preliminary data.</text>
</comment>
<keyword evidence="2" id="KW-1185">Reference proteome</keyword>
<dbReference type="RefSeq" id="WP_118919075.1">
    <property type="nucleotide sequence ID" value="NZ_QWEG01000001.1"/>
</dbReference>
<name>A0A417Z006_9BACI</name>
<dbReference type="OrthoDB" id="2889307at2"/>
<dbReference type="Proteomes" id="UP000284416">
    <property type="component" value="Unassembled WGS sequence"/>
</dbReference>
<sequence length="73" mass="8592">MGINIFDRMVLKILEYSISREKNPLVDKDLFLRVTRMAMEPMGEPKVPLYRTRHDKKNAFKVINGGLNEKRND</sequence>
<reference evidence="1 2" key="1">
    <citation type="journal article" date="2017" name="Int. J. Syst. Evol. Microbiol.">
        <title>Bacillus notoginsengisoli sp. nov., a novel bacterium isolated from the rhizosphere of Panax notoginseng.</title>
        <authorList>
            <person name="Zhang M.Y."/>
            <person name="Cheng J."/>
            <person name="Cai Y."/>
            <person name="Zhang T.Y."/>
            <person name="Wu Y.Y."/>
            <person name="Manikprabhu D."/>
            <person name="Li W.J."/>
            <person name="Zhang Y.X."/>
        </authorList>
    </citation>
    <scope>NUCLEOTIDE SEQUENCE [LARGE SCALE GENOMIC DNA]</scope>
    <source>
        <strain evidence="1 2">JCM 30743</strain>
    </source>
</reference>
<evidence type="ECO:0000313" key="1">
    <source>
        <dbReference type="EMBL" id="RHW43467.1"/>
    </source>
</evidence>
<accession>A0A417Z006</accession>
<gene>
    <name evidence="1" type="ORF">D1B31_02060</name>
</gene>
<dbReference type="EMBL" id="QWEG01000001">
    <property type="protein sequence ID" value="RHW43467.1"/>
    <property type="molecule type" value="Genomic_DNA"/>
</dbReference>
<organism evidence="1 2">
    <name type="scientific">Neobacillus notoginsengisoli</name>
    <dbReference type="NCBI Taxonomy" id="1578198"/>
    <lineage>
        <taxon>Bacteria</taxon>
        <taxon>Bacillati</taxon>
        <taxon>Bacillota</taxon>
        <taxon>Bacilli</taxon>
        <taxon>Bacillales</taxon>
        <taxon>Bacillaceae</taxon>
        <taxon>Neobacillus</taxon>
    </lineage>
</organism>
<protein>
    <submittedName>
        <fullName evidence="1">Uncharacterized protein</fullName>
    </submittedName>
</protein>
<proteinExistence type="predicted"/>
<dbReference type="AlphaFoldDB" id="A0A417Z006"/>
<evidence type="ECO:0000313" key="2">
    <source>
        <dbReference type="Proteomes" id="UP000284416"/>
    </source>
</evidence>